<proteinExistence type="predicted"/>
<name>A0A0D2KC86_9EURO</name>
<keyword evidence="2" id="KW-1185">Reference proteome</keyword>
<reference evidence="1 2" key="1">
    <citation type="submission" date="2015-01" db="EMBL/GenBank/DDBJ databases">
        <title>The Genome Sequence of Fonsecaea multimorphosa CBS 102226.</title>
        <authorList>
            <consortium name="The Broad Institute Genomics Platform"/>
            <person name="Cuomo C."/>
            <person name="de Hoog S."/>
            <person name="Gorbushina A."/>
            <person name="Stielow B."/>
            <person name="Teixiera M."/>
            <person name="Abouelleil A."/>
            <person name="Chapman S.B."/>
            <person name="Priest M."/>
            <person name="Young S.K."/>
            <person name="Wortman J."/>
            <person name="Nusbaum C."/>
            <person name="Birren B."/>
        </authorList>
    </citation>
    <scope>NUCLEOTIDE SEQUENCE [LARGE SCALE GENOMIC DNA]</scope>
    <source>
        <strain evidence="1 2">CBS 102226</strain>
    </source>
</reference>
<dbReference type="Gene3D" id="3.30.70.100">
    <property type="match status" value="1"/>
</dbReference>
<protein>
    <recommendedName>
        <fullName evidence="3">Stress-response A/B barrel domain-containing protein</fullName>
    </recommendedName>
</protein>
<evidence type="ECO:0008006" key="3">
    <source>
        <dbReference type="Google" id="ProtNLM"/>
    </source>
</evidence>
<dbReference type="EMBL" id="KN848062">
    <property type="protein sequence ID" value="KIY03773.1"/>
    <property type="molecule type" value="Genomic_DNA"/>
</dbReference>
<dbReference type="GeneID" id="27706210"/>
<dbReference type="OrthoDB" id="10011777at2759"/>
<gene>
    <name evidence="1" type="ORF">Z520_00464</name>
</gene>
<dbReference type="SUPFAM" id="SSF54909">
    <property type="entry name" value="Dimeric alpha+beta barrel"/>
    <property type="match status" value="1"/>
</dbReference>
<evidence type="ECO:0000313" key="1">
    <source>
        <dbReference type="EMBL" id="KIY03773.1"/>
    </source>
</evidence>
<organism evidence="1 2">
    <name type="scientific">Fonsecaea multimorphosa CBS 102226</name>
    <dbReference type="NCBI Taxonomy" id="1442371"/>
    <lineage>
        <taxon>Eukaryota</taxon>
        <taxon>Fungi</taxon>
        <taxon>Dikarya</taxon>
        <taxon>Ascomycota</taxon>
        <taxon>Pezizomycotina</taxon>
        <taxon>Eurotiomycetes</taxon>
        <taxon>Chaetothyriomycetidae</taxon>
        <taxon>Chaetothyriales</taxon>
        <taxon>Herpotrichiellaceae</taxon>
        <taxon>Fonsecaea</taxon>
    </lineage>
</organism>
<dbReference type="RefSeq" id="XP_016637895.1">
    <property type="nucleotide sequence ID" value="XM_016770985.1"/>
</dbReference>
<dbReference type="AlphaFoldDB" id="A0A0D2KC86"/>
<dbReference type="VEuPathDB" id="FungiDB:Z520_00464"/>
<accession>A0A0D2KC86</accession>
<sequence length="115" mass="13560">MSNVPVPPNVMVQVFPKPGKEKRVEELITHVAEQVRQHEPWISFYRHYKAKHVGGSSEADGGEYVIVFRLDDMSKLQSRRDMQHHQDLGKTIREEDLLRTPLKYTELEDMGFWKR</sequence>
<dbReference type="InterPro" id="IPR011008">
    <property type="entry name" value="Dimeric_a/b-barrel"/>
</dbReference>
<dbReference type="Proteomes" id="UP000053411">
    <property type="component" value="Unassembled WGS sequence"/>
</dbReference>
<evidence type="ECO:0000313" key="2">
    <source>
        <dbReference type="Proteomes" id="UP000053411"/>
    </source>
</evidence>